<dbReference type="InterPro" id="IPR011055">
    <property type="entry name" value="Dup_hybrid_motif"/>
</dbReference>
<comment type="caution">
    <text evidence="3">The sequence shown here is derived from an EMBL/GenBank/DDBJ whole genome shotgun (WGS) entry which is preliminary data.</text>
</comment>
<dbReference type="PROSITE" id="PS51257">
    <property type="entry name" value="PROKAR_LIPOPROTEIN"/>
    <property type="match status" value="1"/>
</dbReference>
<dbReference type="GO" id="GO:0004222">
    <property type="term" value="F:metalloendopeptidase activity"/>
    <property type="evidence" value="ECO:0007669"/>
    <property type="project" value="TreeGrafter"/>
</dbReference>
<organism evidence="3 4">
    <name type="scientific">Teichococcus aestuarii</name>
    <dbReference type="NCBI Taxonomy" id="568898"/>
    <lineage>
        <taxon>Bacteria</taxon>
        <taxon>Pseudomonadati</taxon>
        <taxon>Pseudomonadota</taxon>
        <taxon>Alphaproteobacteria</taxon>
        <taxon>Acetobacterales</taxon>
        <taxon>Roseomonadaceae</taxon>
        <taxon>Roseomonas</taxon>
    </lineage>
</organism>
<evidence type="ECO:0000259" key="2">
    <source>
        <dbReference type="Pfam" id="PF01551"/>
    </source>
</evidence>
<accession>A0A2U1V7H5</accession>
<dbReference type="CDD" id="cd12797">
    <property type="entry name" value="M23_peptidase"/>
    <property type="match status" value="1"/>
</dbReference>
<dbReference type="InterPro" id="IPR050570">
    <property type="entry name" value="Cell_wall_metabolism_enzyme"/>
</dbReference>
<sequence length="282" mass="29413">MLSRRLALALPGLLLGACGGGAEPVAASNPSAGPLLALPPEAPAQGGLLLGRTRPGSRVTLDGRAVSVAPDGRFALGFSRDAAPAAELVVTTPGGQTERRSLAVARREWDVQRINGLPGAMVSPNAQQMARITRERERIAALRKVDSDLPHFAEGFDWPAHGRISGVYGSQRILNGEPRAPHLGLDIAAPTGTPCATMAPGRVLLAEDLYFTGNTVLVDHGHGVVSLYAHLSAMDVREGAMLARGQRLGAIGATGRVTGPHLHLGLHWFATALDPQPLLPPA</sequence>
<proteinExistence type="predicted"/>
<reference evidence="4" key="1">
    <citation type="submission" date="2017-10" db="EMBL/GenBank/DDBJ databases">
        <authorList>
            <person name="Toshchakov S.V."/>
            <person name="Goeva M.A."/>
        </authorList>
    </citation>
    <scope>NUCLEOTIDE SEQUENCE [LARGE SCALE GENOMIC DNA]</scope>
    <source>
        <strain evidence="4">JR1/69-1-13</strain>
    </source>
</reference>
<keyword evidence="1" id="KW-0732">Signal</keyword>
<dbReference type="Gene3D" id="2.70.70.10">
    <property type="entry name" value="Glucose Permease (Domain IIA)"/>
    <property type="match status" value="1"/>
</dbReference>
<gene>
    <name evidence="3" type="ORF">CR165_07130</name>
</gene>
<evidence type="ECO:0000256" key="1">
    <source>
        <dbReference type="SAM" id="SignalP"/>
    </source>
</evidence>
<feature type="signal peptide" evidence="1">
    <location>
        <begin position="1"/>
        <end position="22"/>
    </location>
</feature>
<feature type="domain" description="M23ase beta-sheet core" evidence="2">
    <location>
        <begin position="181"/>
        <end position="275"/>
    </location>
</feature>
<keyword evidence="4" id="KW-1185">Reference proteome</keyword>
<dbReference type="AlphaFoldDB" id="A0A2U1V7H5"/>
<dbReference type="SUPFAM" id="SSF51261">
    <property type="entry name" value="Duplicated hybrid motif"/>
    <property type="match status" value="1"/>
</dbReference>
<dbReference type="Pfam" id="PF01551">
    <property type="entry name" value="Peptidase_M23"/>
    <property type="match status" value="1"/>
</dbReference>
<dbReference type="EMBL" id="PDOA01000003">
    <property type="protein sequence ID" value="PWC29841.1"/>
    <property type="molecule type" value="Genomic_DNA"/>
</dbReference>
<name>A0A2U1V7H5_9PROT</name>
<dbReference type="PANTHER" id="PTHR21666:SF285">
    <property type="entry name" value="M23 FAMILY METALLOPEPTIDASE"/>
    <property type="match status" value="1"/>
</dbReference>
<evidence type="ECO:0000313" key="3">
    <source>
        <dbReference type="EMBL" id="PWC29841.1"/>
    </source>
</evidence>
<dbReference type="OrthoDB" id="9815245at2"/>
<protein>
    <submittedName>
        <fullName evidence="3">Peptidase M23</fullName>
    </submittedName>
</protein>
<feature type="chain" id="PRO_5015420622" evidence="1">
    <location>
        <begin position="23"/>
        <end position="282"/>
    </location>
</feature>
<dbReference type="Proteomes" id="UP000245048">
    <property type="component" value="Unassembled WGS sequence"/>
</dbReference>
<dbReference type="InterPro" id="IPR016047">
    <property type="entry name" value="M23ase_b-sheet_dom"/>
</dbReference>
<dbReference type="PANTHER" id="PTHR21666">
    <property type="entry name" value="PEPTIDASE-RELATED"/>
    <property type="match status" value="1"/>
</dbReference>
<evidence type="ECO:0000313" key="4">
    <source>
        <dbReference type="Proteomes" id="UP000245048"/>
    </source>
</evidence>